<organism evidence="8 9">
    <name type="scientific">Permianibacter aggregans</name>
    <dbReference type="NCBI Taxonomy" id="1510150"/>
    <lineage>
        <taxon>Bacteria</taxon>
        <taxon>Pseudomonadati</taxon>
        <taxon>Pseudomonadota</taxon>
        <taxon>Gammaproteobacteria</taxon>
        <taxon>Pseudomonadales</taxon>
        <taxon>Pseudomonadaceae</taxon>
        <taxon>Permianibacter</taxon>
    </lineage>
</organism>
<evidence type="ECO:0000256" key="6">
    <source>
        <dbReference type="SAM" id="Coils"/>
    </source>
</evidence>
<dbReference type="GO" id="GO:0005507">
    <property type="term" value="F:copper ion binding"/>
    <property type="evidence" value="ECO:0007669"/>
    <property type="project" value="InterPro"/>
</dbReference>
<feature type="coiled-coil region" evidence="6">
    <location>
        <begin position="81"/>
        <end position="108"/>
    </location>
</feature>
<keyword evidence="3" id="KW-0805">Transcription regulation</keyword>
<keyword evidence="5" id="KW-0804">Transcription</keyword>
<keyword evidence="6" id="KW-0175">Coiled coil</keyword>
<name>A0A4R6UK56_9GAMM</name>
<protein>
    <submittedName>
        <fullName evidence="8">MerR family gold-responsive transcriptional activator of gol and ges genes</fullName>
    </submittedName>
</protein>
<dbReference type="PROSITE" id="PS50937">
    <property type="entry name" value="HTH_MERR_2"/>
    <property type="match status" value="1"/>
</dbReference>
<dbReference type="Pfam" id="PF09278">
    <property type="entry name" value="MerR-DNA-bind"/>
    <property type="match status" value="1"/>
</dbReference>
<evidence type="ECO:0000259" key="7">
    <source>
        <dbReference type="PROSITE" id="PS50937"/>
    </source>
</evidence>
<comment type="caution">
    <text evidence="8">The sequence shown here is derived from an EMBL/GenBank/DDBJ whole genome shotgun (WGS) entry which is preliminary data.</text>
</comment>
<evidence type="ECO:0000256" key="3">
    <source>
        <dbReference type="ARBA" id="ARBA00023015"/>
    </source>
</evidence>
<dbReference type="SUPFAM" id="SSF46955">
    <property type="entry name" value="Putative DNA-binding domain"/>
    <property type="match status" value="1"/>
</dbReference>
<keyword evidence="4" id="KW-0238">DNA-binding</keyword>
<evidence type="ECO:0000313" key="8">
    <source>
        <dbReference type="EMBL" id="TDQ45475.1"/>
    </source>
</evidence>
<evidence type="ECO:0000256" key="4">
    <source>
        <dbReference type="ARBA" id="ARBA00023125"/>
    </source>
</evidence>
<reference evidence="8 9" key="1">
    <citation type="submission" date="2019-03" db="EMBL/GenBank/DDBJ databases">
        <title>Genomic Encyclopedia of Type Strains, Phase IV (KMG-IV): sequencing the most valuable type-strain genomes for metagenomic binning, comparative biology and taxonomic classification.</title>
        <authorList>
            <person name="Goeker M."/>
        </authorList>
    </citation>
    <scope>NUCLEOTIDE SEQUENCE [LARGE SCALE GENOMIC DNA]</scope>
    <source>
        <strain evidence="8 9">DSM 103792</strain>
    </source>
</reference>
<dbReference type="OrthoDB" id="9808480at2"/>
<dbReference type="InterPro" id="IPR009061">
    <property type="entry name" value="DNA-bd_dom_put_sf"/>
</dbReference>
<dbReference type="GO" id="GO:0003677">
    <property type="term" value="F:DNA binding"/>
    <property type="evidence" value="ECO:0007669"/>
    <property type="project" value="UniProtKB-KW"/>
</dbReference>
<dbReference type="InterPro" id="IPR000551">
    <property type="entry name" value="MerR-type_HTH_dom"/>
</dbReference>
<keyword evidence="2" id="KW-0963">Cytoplasm</keyword>
<dbReference type="Proteomes" id="UP000295375">
    <property type="component" value="Unassembled WGS sequence"/>
</dbReference>
<dbReference type="InterPro" id="IPR015358">
    <property type="entry name" value="Tscrpt_reg_MerR_DNA-bd"/>
</dbReference>
<dbReference type="SMART" id="SM00422">
    <property type="entry name" value="HTH_MERR"/>
    <property type="match status" value="1"/>
</dbReference>
<dbReference type="PRINTS" id="PR00040">
    <property type="entry name" value="HTHMERR"/>
</dbReference>
<dbReference type="Pfam" id="PF00376">
    <property type="entry name" value="MerR"/>
    <property type="match status" value="1"/>
</dbReference>
<dbReference type="NCBIfam" id="TIGR02044">
    <property type="entry name" value="CueR"/>
    <property type="match status" value="1"/>
</dbReference>
<dbReference type="PANTHER" id="PTHR30204:SF94">
    <property type="entry name" value="HEAVY METAL-DEPENDENT TRANSCRIPTIONAL REGULATOR HI_0293-RELATED"/>
    <property type="match status" value="1"/>
</dbReference>
<dbReference type="InterPro" id="IPR011789">
    <property type="entry name" value="CueR"/>
</dbReference>
<feature type="domain" description="HTH merR-type" evidence="7">
    <location>
        <begin position="1"/>
        <end position="69"/>
    </location>
</feature>
<dbReference type="InterPro" id="IPR047057">
    <property type="entry name" value="MerR_fam"/>
</dbReference>
<gene>
    <name evidence="8" type="ORF">EV696_12052</name>
</gene>
<dbReference type="GO" id="GO:0045893">
    <property type="term" value="P:positive regulation of DNA-templated transcription"/>
    <property type="evidence" value="ECO:0007669"/>
    <property type="project" value="InterPro"/>
</dbReference>
<dbReference type="Gene3D" id="1.10.1660.10">
    <property type="match status" value="1"/>
</dbReference>
<evidence type="ECO:0000256" key="1">
    <source>
        <dbReference type="ARBA" id="ARBA00004496"/>
    </source>
</evidence>
<proteinExistence type="predicted"/>
<sequence length="130" mass="14602">MNIGQAAKASSISAKMIRYYESKGLIKKAARSYTNYRFYSESDLETLRFIGRARAMGFSLEKIGELLKLWRNQQRPSAKVKSIAESHIAELDTQIAELQAMREILQRIADACPGSHDAHCPILDSLAVNK</sequence>
<keyword evidence="9" id="KW-1185">Reference proteome</keyword>
<dbReference type="GO" id="GO:0005737">
    <property type="term" value="C:cytoplasm"/>
    <property type="evidence" value="ECO:0007669"/>
    <property type="project" value="UniProtKB-SubCell"/>
</dbReference>
<evidence type="ECO:0000256" key="2">
    <source>
        <dbReference type="ARBA" id="ARBA00022490"/>
    </source>
</evidence>
<dbReference type="CDD" id="cd01108">
    <property type="entry name" value="HTH_CueR"/>
    <property type="match status" value="1"/>
</dbReference>
<comment type="subcellular location">
    <subcellularLocation>
        <location evidence="1">Cytoplasm</location>
    </subcellularLocation>
</comment>
<evidence type="ECO:0000256" key="5">
    <source>
        <dbReference type="ARBA" id="ARBA00023163"/>
    </source>
</evidence>
<dbReference type="PROSITE" id="PS00552">
    <property type="entry name" value="HTH_MERR_1"/>
    <property type="match status" value="1"/>
</dbReference>
<evidence type="ECO:0000313" key="9">
    <source>
        <dbReference type="Proteomes" id="UP000295375"/>
    </source>
</evidence>
<dbReference type="RefSeq" id="WP_133592783.1">
    <property type="nucleotide sequence ID" value="NZ_CP037953.1"/>
</dbReference>
<dbReference type="PANTHER" id="PTHR30204">
    <property type="entry name" value="REDOX-CYCLING DRUG-SENSING TRANSCRIPTIONAL ACTIVATOR SOXR"/>
    <property type="match status" value="1"/>
</dbReference>
<dbReference type="GO" id="GO:0003700">
    <property type="term" value="F:DNA-binding transcription factor activity"/>
    <property type="evidence" value="ECO:0007669"/>
    <property type="project" value="InterPro"/>
</dbReference>
<accession>A0A4R6UK56</accession>
<dbReference type="AlphaFoldDB" id="A0A4R6UK56"/>
<dbReference type="EMBL" id="SNYM01000020">
    <property type="protein sequence ID" value="TDQ45475.1"/>
    <property type="molecule type" value="Genomic_DNA"/>
</dbReference>